<dbReference type="Gene3D" id="6.10.250.3160">
    <property type="match status" value="1"/>
</dbReference>
<dbReference type="PROSITE" id="PS50011">
    <property type="entry name" value="PROTEIN_KINASE_DOM"/>
    <property type="match status" value="1"/>
</dbReference>
<dbReference type="SUPFAM" id="SSF56112">
    <property type="entry name" value="Protein kinase-like (PK-like)"/>
    <property type="match status" value="1"/>
</dbReference>
<comment type="function">
    <text evidence="8">Regulatory subunit of the poly(A)-nuclease (PAN) deadenylation complex, one of two cytoplasmic mRNA deadenylases involved in mRNA turnover. PAN specifically shortens poly(A) tails of RNA and the activity is stimulated by poly(A)-binding protein PAB1. PAN deadenylation is followed by rapid degradation of the shortened mRNA tails by the CCR4-NOT complex. Deadenylated mRNAs are then degraded by two alternative mechanisms, namely exosome-mediated 3'-5' exonucleolytic degradation, or deadenlyation-dependent mRNA decaping and subsequent 5'-3' exonucleolytic degradation by XRN1. May also be involved in post-transcriptional maturation of mRNA poly(A) tails. PAN3 acts as a positive regulator for PAN activity, recruiting the catalytic subunit PAN2 to mRNA via its interaction with RNA and with PAB1.</text>
</comment>
<feature type="region of interest" description="Disordered" evidence="10">
    <location>
        <begin position="53"/>
        <end position="132"/>
    </location>
</feature>
<evidence type="ECO:0000256" key="4">
    <source>
        <dbReference type="ARBA" id="ARBA00022741"/>
    </source>
</evidence>
<accession>A0A194VF01</accession>
<dbReference type="InterPro" id="IPR011009">
    <property type="entry name" value="Kinase-like_dom_sf"/>
</dbReference>
<organism evidence="13 14">
    <name type="scientific">Cytospora mali</name>
    <name type="common">Apple Valsa canker fungus</name>
    <name type="synonym">Valsa mali</name>
    <dbReference type="NCBI Taxonomy" id="578113"/>
    <lineage>
        <taxon>Eukaryota</taxon>
        <taxon>Fungi</taxon>
        <taxon>Dikarya</taxon>
        <taxon>Ascomycota</taxon>
        <taxon>Pezizomycotina</taxon>
        <taxon>Sordariomycetes</taxon>
        <taxon>Sordariomycetidae</taxon>
        <taxon>Diaporthales</taxon>
        <taxon>Cytosporaceae</taxon>
        <taxon>Cytospora</taxon>
    </lineage>
</organism>
<gene>
    <name evidence="8" type="primary">PAN3</name>
    <name evidence="13" type="ORF">VP1G_09708</name>
</gene>
<name>A0A194VF01_CYTMA</name>
<dbReference type="PANTHER" id="PTHR12272">
    <property type="entry name" value="DEADENYLATION COMPLEX SUBUNIT PAN3"/>
    <property type="match status" value="1"/>
</dbReference>
<keyword evidence="7 8" id="KW-0175">Coiled coil</keyword>
<dbReference type="EMBL" id="KN714821">
    <property type="protein sequence ID" value="KUI62587.1"/>
    <property type="molecule type" value="Genomic_DNA"/>
</dbReference>
<feature type="region of interest" description="Disordered" evidence="10">
    <location>
        <begin position="1"/>
        <end position="22"/>
    </location>
</feature>
<evidence type="ECO:0000256" key="3">
    <source>
        <dbReference type="ARBA" id="ARBA00022664"/>
    </source>
</evidence>
<keyword evidence="4 8" id="KW-0547">Nucleotide-binding</keyword>
<comment type="caution">
    <text evidence="8">Lacks conserved residue(s) required for the propagation of feature annotation.</text>
</comment>
<dbReference type="GO" id="GO:0000289">
    <property type="term" value="P:nuclear-transcribed mRNA poly(A) tail shortening"/>
    <property type="evidence" value="ECO:0007669"/>
    <property type="project" value="UniProtKB-UniRule"/>
</dbReference>
<dbReference type="Gene3D" id="1.10.287.3700">
    <property type="match status" value="1"/>
</dbReference>
<dbReference type="GO" id="GO:0006397">
    <property type="term" value="P:mRNA processing"/>
    <property type="evidence" value="ECO:0007669"/>
    <property type="project" value="UniProtKB-KW"/>
</dbReference>
<evidence type="ECO:0000256" key="10">
    <source>
        <dbReference type="SAM" id="MobiDB-lite"/>
    </source>
</evidence>
<comment type="domain">
    <text evidence="8">The N-terminal zinc finger binds to poly(A) RNA.</text>
</comment>
<keyword evidence="6 8" id="KW-0067">ATP-binding</keyword>
<feature type="coiled-coil region" evidence="8">
    <location>
        <begin position="531"/>
        <end position="569"/>
    </location>
</feature>
<dbReference type="GO" id="GO:0004672">
    <property type="term" value="F:protein kinase activity"/>
    <property type="evidence" value="ECO:0007669"/>
    <property type="project" value="InterPro"/>
</dbReference>
<dbReference type="OrthoDB" id="204958at2759"/>
<comment type="subcellular location">
    <subcellularLocation>
        <location evidence="1 8">Cytoplasm</location>
    </subcellularLocation>
</comment>
<feature type="binding site" evidence="8">
    <location>
        <begin position="363"/>
        <end position="370"/>
    </location>
    <ligand>
        <name>ATP</name>
        <dbReference type="ChEBI" id="CHEBI:30616"/>
    </ligand>
</feature>
<dbReference type="PROSITE" id="PS50103">
    <property type="entry name" value="ZF_C3H1"/>
    <property type="match status" value="1"/>
</dbReference>
<dbReference type="GO" id="GO:0008143">
    <property type="term" value="F:poly(A) binding"/>
    <property type="evidence" value="ECO:0007669"/>
    <property type="project" value="TreeGrafter"/>
</dbReference>
<evidence type="ECO:0000256" key="7">
    <source>
        <dbReference type="ARBA" id="ARBA00023054"/>
    </source>
</evidence>
<dbReference type="Pfam" id="PF25586">
    <property type="entry name" value="zf-CCCH_PAN3"/>
    <property type="match status" value="1"/>
</dbReference>
<dbReference type="STRING" id="694573.A0A194VF01"/>
<reference evidence="14" key="1">
    <citation type="submission" date="2014-12" db="EMBL/GenBank/DDBJ databases">
        <title>Genome Sequence of Valsa Canker Pathogens Uncovers a Specific Adaption of Colonization on Woody Bark.</title>
        <authorList>
            <person name="Yin Z."/>
            <person name="Liu H."/>
            <person name="Gao X."/>
            <person name="Li Z."/>
            <person name="Song N."/>
            <person name="Ke X."/>
            <person name="Dai Q."/>
            <person name="Wu Y."/>
            <person name="Sun Y."/>
            <person name="Xu J.-R."/>
            <person name="Kang Z.K."/>
            <person name="Wang L."/>
            <person name="Huang L."/>
        </authorList>
    </citation>
    <scope>NUCLEOTIDE SEQUENCE [LARGE SCALE GENOMIC DNA]</scope>
    <source>
        <strain evidence="14">SXYL134</strain>
    </source>
</reference>
<dbReference type="InterPro" id="IPR041332">
    <property type="entry name" value="Pan3_CK"/>
</dbReference>
<evidence type="ECO:0000256" key="5">
    <source>
        <dbReference type="ARBA" id="ARBA00022771"/>
    </source>
</evidence>
<dbReference type="HAMAP" id="MF_03181">
    <property type="entry name" value="PAN3"/>
    <property type="match status" value="1"/>
</dbReference>
<comment type="subunit">
    <text evidence="8">Homodimer. Forms a heterotrimer with a catalytic subunit PAN2 to form the poly(A)-nuclease (PAN) deadenylation complex. Interacts (via PAM-2 motif) with poly(A)-binding protein PAB1 (via PABC domain), conferring substrate specificity of the enzyme complex.</text>
</comment>
<feature type="compositionally biased region" description="Polar residues" evidence="10">
    <location>
        <begin position="86"/>
        <end position="110"/>
    </location>
</feature>
<evidence type="ECO:0000259" key="11">
    <source>
        <dbReference type="PROSITE" id="PS50011"/>
    </source>
</evidence>
<keyword evidence="5 9" id="KW-0863">Zinc-finger</keyword>
<evidence type="ECO:0000313" key="14">
    <source>
        <dbReference type="Proteomes" id="UP000078576"/>
    </source>
</evidence>
<feature type="binding site" evidence="8">
    <location>
        <begin position="427"/>
        <end position="428"/>
    </location>
    <ligand>
        <name>ATP</name>
        <dbReference type="ChEBI" id="CHEBI:30616"/>
    </ligand>
</feature>
<keyword evidence="3 8" id="KW-0507">mRNA processing</keyword>
<dbReference type="InterPro" id="IPR000571">
    <property type="entry name" value="Znf_CCCH"/>
</dbReference>
<dbReference type="Pfam" id="PF18101">
    <property type="entry name" value="Pan3_CK"/>
    <property type="match status" value="1"/>
</dbReference>
<dbReference type="GO" id="GO:0005524">
    <property type="term" value="F:ATP binding"/>
    <property type="evidence" value="ECO:0007669"/>
    <property type="project" value="UniProtKB-UniRule"/>
</dbReference>
<evidence type="ECO:0000313" key="13">
    <source>
        <dbReference type="EMBL" id="KUI62587.1"/>
    </source>
</evidence>
<comment type="domain">
    <text evidence="8">The pseudokinase domain, the coiled-coil (CC), and C-terminal knob domain (CK) form a structural unit (PKC) that forms an extensive high-affinity interaction surface for PAN2.</text>
</comment>
<sequence>MAGAPDLRRQVGSPGPKRRDKDSTLCRNILIYGKCRYENQGCNFNHDGSRNNHAGSSNNNNGNNNSNNSSSNNNSSDAAKKALNGDSPSFTPSSLMTQSSKKSTLPSQAASAAVFTPRGIGASTPATPATSEPERLFNPAAIKEFTPQNNYDLASSNPPAVTPDSSMPPYDPFSTPVPATPQYNPYANDHTNLAGTSTAAYYQGQGAFPTPLQPPPYHLYANTGPYREDLLPYQRQTRDFFIPDDMREELQKKNHAANQVLASTIQLENYHSLVPLDKLDTPHRKNTGIFGWTSWLFKAFSTKTGRIYCLRRIQDYRLGDREATQAIETIKKWKQINNGNVVMVHDAFTTSAFGDRSLVFVQDYFPLAQTLVEAHLTAQPQKDHRFRGTNGPPKIPETVIWSYVVQMANALRAIHSRDLAARCLDPSKIILTDKDRIRLTACAILDVVQYQANRSTKELQQDDFVQLGKLILSLGTGKLPNQLIDVNAEMATMARKYPSGSKGESALRDLVAWLLTPGEKSADQLITGMPHHVIENFDKNLQNIDTLTSVLSRELENARVIRLVMKLGMINERGEFDGDPNWSENGERYLLKLFRDYVFHRVDESGRAVFDMGHMLSCLNKLDAGVNERIRLTSRNNETDFIITYAELKKQLNNSFSDLMKHSRRT</sequence>
<dbReference type="Proteomes" id="UP000078576">
    <property type="component" value="Unassembled WGS sequence"/>
</dbReference>
<keyword evidence="14" id="KW-1185">Reference proteome</keyword>
<keyword evidence="2 8" id="KW-0963">Cytoplasm</keyword>
<evidence type="ECO:0000259" key="12">
    <source>
        <dbReference type="PROSITE" id="PS50103"/>
    </source>
</evidence>
<feature type="compositionally biased region" description="Low complexity" evidence="10">
    <location>
        <begin position="53"/>
        <end position="76"/>
    </location>
</feature>
<dbReference type="AlphaFoldDB" id="A0A194VF01"/>
<dbReference type="GO" id="GO:0031251">
    <property type="term" value="C:PAN complex"/>
    <property type="evidence" value="ECO:0007669"/>
    <property type="project" value="UniProtKB-UniRule"/>
</dbReference>
<evidence type="ECO:0000256" key="1">
    <source>
        <dbReference type="ARBA" id="ARBA00004496"/>
    </source>
</evidence>
<feature type="domain" description="Protein kinase" evidence="11">
    <location>
        <begin position="279"/>
        <end position="534"/>
    </location>
</feature>
<feature type="binding site" evidence="8">
    <location>
        <position position="311"/>
    </location>
    <ligand>
        <name>ATP</name>
        <dbReference type="ChEBI" id="CHEBI:30616"/>
    </ligand>
</feature>
<feature type="region of interest" description="Knob domain" evidence="8">
    <location>
        <begin position="570"/>
        <end position="666"/>
    </location>
</feature>
<feature type="domain" description="C3H1-type" evidence="12">
    <location>
        <begin position="20"/>
        <end position="49"/>
    </location>
</feature>
<dbReference type="Gene3D" id="1.10.510.10">
    <property type="entry name" value="Transferase(Phosphotransferase) domain 1"/>
    <property type="match status" value="1"/>
</dbReference>
<dbReference type="Gene3D" id="1.20.5.5160">
    <property type="match status" value="1"/>
</dbReference>
<evidence type="ECO:0000256" key="2">
    <source>
        <dbReference type="ARBA" id="ARBA00022490"/>
    </source>
</evidence>
<comment type="similarity">
    <text evidence="8">Belongs to the protein kinase superfamily. PAN3 family.</text>
</comment>
<evidence type="ECO:0000256" key="8">
    <source>
        <dbReference type="HAMAP-Rule" id="MF_03181"/>
    </source>
</evidence>
<dbReference type="GO" id="GO:0008270">
    <property type="term" value="F:zinc ion binding"/>
    <property type="evidence" value="ECO:0007669"/>
    <property type="project" value="UniProtKB-KW"/>
</dbReference>
<comment type="domain">
    <text evidence="8">Contains a pseudokinase domain. The protein kinase domain is predicted to be catalytically inactive because some of the residues important for catalytic activity are substituted and it lacks the equivalent of the binding site for a peptide substrate. However, it has retained an ATP-binding site and ATP-binding is required for mRNA degradation, stimulating the activity of the PAN2 nuclease in vitro. The nucleotide-binding site is juxtaposed to the RNase active site of PAN2 in the complex and may actually bind nucleosides of a poly(A) RNA rather than ATP, feeding the poly(A)-tail to the active site of the deadenylase and thus increasing the efficiency with which this distributive enzyme degrades oligo(A) RNAs.</text>
</comment>
<dbReference type="InterPro" id="IPR000719">
    <property type="entry name" value="Prot_kinase_dom"/>
</dbReference>
<dbReference type="PANTHER" id="PTHR12272:SF11">
    <property type="entry name" value="PAN2-PAN3 DEADENYLATION COMPLEX SUBUNIT PAN3"/>
    <property type="match status" value="1"/>
</dbReference>
<evidence type="ECO:0000256" key="6">
    <source>
        <dbReference type="ARBA" id="ARBA00022840"/>
    </source>
</evidence>
<evidence type="ECO:0000256" key="9">
    <source>
        <dbReference type="PROSITE-ProRule" id="PRU00723"/>
    </source>
</evidence>
<dbReference type="GO" id="GO:0000932">
    <property type="term" value="C:P-body"/>
    <property type="evidence" value="ECO:0007669"/>
    <property type="project" value="TreeGrafter"/>
</dbReference>
<dbReference type="InterPro" id="IPR030844">
    <property type="entry name" value="PAN3"/>
</dbReference>
<dbReference type="FunFam" id="1.10.287.3700:FF:000001">
    <property type="entry name" value="PAN2-PAN3 deadenylation complex subunit PAN3"/>
    <property type="match status" value="1"/>
</dbReference>
<proteinExistence type="inferred from homology"/>
<keyword evidence="9" id="KW-0479">Metal-binding</keyword>
<feature type="zinc finger region" description="C3H1-type" evidence="9">
    <location>
        <begin position="20"/>
        <end position="49"/>
    </location>
</feature>
<keyword evidence="9" id="KW-0862">Zinc</keyword>
<protein>
    <recommendedName>
        <fullName evidence="8">PAN2-PAN3 deadenylation complex subunit PAN3</fullName>
    </recommendedName>
    <alternativeName>
        <fullName evidence="8">PAB1P-dependent poly(A)-specific ribonuclease</fullName>
    </alternativeName>
    <alternativeName>
        <fullName evidence="8">Poly(A)-nuclease deadenylation complex subunit 3</fullName>
        <shortName evidence="8">PAN deadenylation complex subunit 3</shortName>
    </alternativeName>
</protein>